<dbReference type="Proteomes" id="UP001222027">
    <property type="component" value="Unassembled WGS sequence"/>
</dbReference>
<evidence type="ECO:0000313" key="1">
    <source>
        <dbReference type="EMBL" id="KAJ8483581.1"/>
    </source>
</evidence>
<name>A0AAV8PDQ4_ENSVE</name>
<organism evidence="1 2">
    <name type="scientific">Ensete ventricosum</name>
    <name type="common">Abyssinian banana</name>
    <name type="synonym">Musa ensete</name>
    <dbReference type="NCBI Taxonomy" id="4639"/>
    <lineage>
        <taxon>Eukaryota</taxon>
        <taxon>Viridiplantae</taxon>
        <taxon>Streptophyta</taxon>
        <taxon>Embryophyta</taxon>
        <taxon>Tracheophyta</taxon>
        <taxon>Spermatophyta</taxon>
        <taxon>Magnoliopsida</taxon>
        <taxon>Liliopsida</taxon>
        <taxon>Zingiberales</taxon>
        <taxon>Musaceae</taxon>
        <taxon>Ensete</taxon>
    </lineage>
</organism>
<reference evidence="1 2" key="1">
    <citation type="submission" date="2022-12" db="EMBL/GenBank/DDBJ databases">
        <title>Chromosome-scale assembly of the Ensete ventricosum genome.</title>
        <authorList>
            <person name="Dussert Y."/>
            <person name="Stocks J."/>
            <person name="Wendawek A."/>
            <person name="Woldeyes F."/>
            <person name="Nichols R.A."/>
            <person name="Borrell J.S."/>
        </authorList>
    </citation>
    <scope>NUCLEOTIDE SEQUENCE [LARGE SCALE GENOMIC DNA]</scope>
    <source>
        <strain evidence="2">cv. Maze</strain>
        <tissue evidence="1">Seeds</tissue>
    </source>
</reference>
<gene>
    <name evidence="1" type="ORF">OPV22_016066</name>
</gene>
<comment type="caution">
    <text evidence="1">The sequence shown here is derived from an EMBL/GenBank/DDBJ whole genome shotgun (WGS) entry which is preliminary data.</text>
</comment>
<dbReference type="AlphaFoldDB" id="A0AAV8PDQ4"/>
<keyword evidence="2" id="KW-1185">Reference proteome</keyword>
<evidence type="ECO:0000313" key="2">
    <source>
        <dbReference type="Proteomes" id="UP001222027"/>
    </source>
</evidence>
<dbReference type="EMBL" id="JAQQAF010000005">
    <property type="protein sequence ID" value="KAJ8483581.1"/>
    <property type="molecule type" value="Genomic_DNA"/>
</dbReference>
<proteinExistence type="predicted"/>
<accession>A0AAV8PDQ4</accession>
<sequence length="70" mass="7901">MISVRFSHAAECLVELRFQDERNPPTKRKQNGGSADAAICHGFIIHGMMQHAHFLMRRKHMSTCSHLLGG</sequence>
<protein>
    <submittedName>
        <fullName evidence="1">Uncharacterized protein</fullName>
    </submittedName>
</protein>